<feature type="transmembrane region" description="Helical" evidence="1">
    <location>
        <begin position="91"/>
        <end position="114"/>
    </location>
</feature>
<dbReference type="KEGG" id="svp:Pan189_13630"/>
<sequence length="142" mass="15771">MNIRLYDLLGFVQPGLFCFSVGSALLAWLYLFLSITALLGKEDQSQIREFQFGAVRLSALGAALAASLAGVQAAENYRSFLNAFFGLDPRIWLIGGALIVGPGILAGCCSNGWLNHSRRERQRITIIRLRFEVEIPRPDEFH</sequence>
<organism evidence="2 3">
    <name type="scientific">Stratiformator vulcanicus</name>
    <dbReference type="NCBI Taxonomy" id="2527980"/>
    <lineage>
        <taxon>Bacteria</taxon>
        <taxon>Pseudomonadati</taxon>
        <taxon>Planctomycetota</taxon>
        <taxon>Planctomycetia</taxon>
        <taxon>Planctomycetales</taxon>
        <taxon>Planctomycetaceae</taxon>
        <taxon>Stratiformator</taxon>
    </lineage>
</organism>
<keyword evidence="3" id="KW-1185">Reference proteome</keyword>
<evidence type="ECO:0000256" key="1">
    <source>
        <dbReference type="SAM" id="Phobius"/>
    </source>
</evidence>
<evidence type="ECO:0000313" key="3">
    <source>
        <dbReference type="Proteomes" id="UP000317318"/>
    </source>
</evidence>
<protein>
    <submittedName>
        <fullName evidence="2">Uncharacterized protein</fullName>
    </submittedName>
</protein>
<dbReference type="RefSeq" id="WP_145363153.1">
    <property type="nucleotide sequence ID" value="NZ_CP036268.1"/>
</dbReference>
<accession>A0A517QZG7</accession>
<feature type="transmembrane region" description="Helical" evidence="1">
    <location>
        <begin position="12"/>
        <end position="40"/>
    </location>
</feature>
<feature type="transmembrane region" description="Helical" evidence="1">
    <location>
        <begin position="52"/>
        <end position="71"/>
    </location>
</feature>
<name>A0A517QZG7_9PLAN</name>
<keyword evidence="1" id="KW-1133">Transmembrane helix</keyword>
<evidence type="ECO:0000313" key="2">
    <source>
        <dbReference type="EMBL" id="QDT36998.1"/>
    </source>
</evidence>
<proteinExistence type="predicted"/>
<keyword evidence="1" id="KW-0812">Transmembrane</keyword>
<dbReference type="AlphaFoldDB" id="A0A517QZG7"/>
<gene>
    <name evidence="2" type="ORF">Pan189_13630</name>
</gene>
<dbReference type="EMBL" id="CP036268">
    <property type="protein sequence ID" value="QDT36998.1"/>
    <property type="molecule type" value="Genomic_DNA"/>
</dbReference>
<dbReference type="Proteomes" id="UP000317318">
    <property type="component" value="Chromosome"/>
</dbReference>
<reference evidence="2 3" key="1">
    <citation type="submission" date="2019-02" db="EMBL/GenBank/DDBJ databases">
        <title>Deep-cultivation of Planctomycetes and their phenomic and genomic characterization uncovers novel biology.</title>
        <authorList>
            <person name="Wiegand S."/>
            <person name="Jogler M."/>
            <person name="Boedeker C."/>
            <person name="Pinto D."/>
            <person name="Vollmers J."/>
            <person name="Rivas-Marin E."/>
            <person name="Kohn T."/>
            <person name="Peeters S.H."/>
            <person name="Heuer A."/>
            <person name="Rast P."/>
            <person name="Oberbeckmann S."/>
            <person name="Bunk B."/>
            <person name="Jeske O."/>
            <person name="Meyerdierks A."/>
            <person name="Storesund J.E."/>
            <person name="Kallscheuer N."/>
            <person name="Luecker S."/>
            <person name="Lage O.M."/>
            <person name="Pohl T."/>
            <person name="Merkel B.J."/>
            <person name="Hornburger P."/>
            <person name="Mueller R.-W."/>
            <person name="Bruemmer F."/>
            <person name="Labrenz M."/>
            <person name="Spormann A.M."/>
            <person name="Op den Camp H."/>
            <person name="Overmann J."/>
            <person name="Amann R."/>
            <person name="Jetten M.S.M."/>
            <person name="Mascher T."/>
            <person name="Medema M.H."/>
            <person name="Devos D.P."/>
            <person name="Kaster A.-K."/>
            <person name="Ovreas L."/>
            <person name="Rohde M."/>
            <person name="Galperin M.Y."/>
            <person name="Jogler C."/>
        </authorList>
    </citation>
    <scope>NUCLEOTIDE SEQUENCE [LARGE SCALE GENOMIC DNA]</scope>
    <source>
        <strain evidence="2 3">Pan189</strain>
    </source>
</reference>
<keyword evidence="1" id="KW-0472">Membrane</keyword>